<keyword evidence="3" id="KW-1185">Reference proteome</keyword>
<keyword evidence="1" id="KW-1133">Transmembrane helix</keyword>
<evidence type="ECO:0000313" key="2">
    <source>
        <dbReference type="EMBL" id="EIW81459.1"/>
    </source>
</evidence>
<dbReference type="Proteomes" id="UP000053558">
    <property type="component" value="Unassembled WGS sequence"/>
</dbReference>
<feature type="transmembrane region" description="Helical" evidence="1">
    <location>
        <begin position="165"/>
        <end position="189"/>
    </location>
</feature>
<comment type="caution">
    <text evidence="2">The sequence shown here is derived from an EMBL/GenBank/DDBJ whole genome shotgun (WGS) entry which is preliminary data.</text>
</comment>
<reference evidence="3" key="1">
    <citation type="journal article" date="2012" name="Science">
        <title>The Paleozoic origin of enzymatic lignin decomposition reconstructed from 31 fungal genomes.</title>
        <authorList>
            <person name="Floudas D."/>
            <person name="Binder M."/>
            <person name="Riley R."/>
            <person name="Barry K."/>
            <person name="Blanchette R.A."/>
            <person name="Henrissat B."/>
            <person name="Martinez A.T."/>
            <person name="Otillar R."/>
            <person name="Spatafora J.W."/>
            <person name="Yadav J.S."/>
            <person name="Aerts A."/>
            <person name="Benoit I."/>
            <person name="Boyd A."/>
            <person name="Carlson A."/>
            <person name="Copeland A."/>
            <person name="Coutinho P.M."/>
            <person name="de Vries R.P."/>
            <person name="Ferreira P."/>
            <person name="Findley K."/>
            <person name="Foster B."/>
            <person name="Gaskell J."/>
            <person name="Glotzer D."/>
            <person name="Gorecki P."/>
            <person name="Heitman J."/>
            <person name="Hesse C."/>
            <person name="Hori C."/>
            <person name="Igarashi K."/>
            <person name="Jurgens J.A."/>
            <person name="Kallen N."/>
            <person name="Kersten P."/>
            <person name="Kohler A."/>
            <person name="Kuees U."/>
            <person name="Kumar T.K.A."/>
            <person name="Kuo A."/>
            <person name="LaButti K."/>
            <person name="Larrondo L.F."/>
            <person name="Lindquist E."/>
            <person name="Ling A."/>
            <person name="Lombard V."/>
            <person name="Lucas S."/>
            <person name="Lundell T."/>
            <person name="Martin R."/>
            <person name="McLaughlin D.J."/>
            <person name="Morgenstern I."/>
            <person name="Morin E."/>
            <person name="Murat C."/>
            <person name="Nagy L.G."/>
            <person name="Nolan M."/>
            <person name="Ohm R.A."/>
            <person name="Patyshakuliyeva A."/>
            <person name="Rokas A."/>
            <person name="Ruiz-Duenas F.J."/>
            <person name="Sabat G."/>
            <person name="Salamov A."/>
            <person name="Samejima M."/>
            <person name="Schmutz J."/>
            <person name="Slot J.C."/>
            <person name="St John F."/>
            <person name="Stenlid J."/>
            <person name="Sun H."/>
            <person name="Sun S."/>
            <person name="Syed K."/>
            <person name="Tsang A."/>
            <person name="Wiebenga A."/>
            <person name="Young D."/>
            <person name="Pisabarro A."/>
            <person name="Eastwood D.C."/>
            <person name="Martin F."/>
            <person name="Cullen D."/>
            <person name="Grigoriev I.V."/>
            <person name="Hibbett D.S."/>
        </authorList>
    </citation>
    <scope>NUCLEOTIDE SEQUENCE [LARGE SCALE GENOMIC DNA]</scope>
    <source>
        <strain evidence="3">RWD-64-598 SS2</strain>
    </source>
</reference>
<dbReference type="GeneID" id="19206933"/>
<dbReference type="OMA" id="FYAMFTC"/>
<gene>
    <name evidence="2" type="ORF">CONPUDRAFT_43134</name>
</gene>
<dbReference type="RefSeq" id="XP_007768194.1">
    <property type="nucleotide sequence ID" value="XM_007770004.1"/>
</dbReference>
<feature type="non-terminal residue" evidence="2">
    <location>
        <position position="229"/>
    </location>
</feature>
<evidence type="ECO:0000256" key="1">
    <source>
        <dbReference type="SAM" id="Phobius"/>
    </source>
</evidence>
<proteinExistence type="predicted"/>
<feature type="transmembrane region" description="Helical" evidence="1">
    <location>
        <begin position="85"/>
        <end position="107"/>
    </location>
</feature>
<evidence type="ECO:0008006" key="4">
    <source>
        <dbReference type="Google" id="ProtNLM"/>
    </source>
</evidence>
<organism evidence="2 3">
    <name type="scientific">Coniophora puteana (strain RWD-64-598)</name>
    <name type="common">Brown rot fungus</name>
    <dbReference type="NCBI Taxonomy" id="741705"/>
    <lineage>
        <taxon>Eukaryota</taxon>
        <taxon>Fungi</taxon>
        <taxon>Dikarya</taxon>
        <taxon>Basidiomycota</taxon>
        <taxon>Agaricomycotina</taxon>
        <taxon>Agaricomycetes</taxon>
        <taxon>Agaricomycetidae</taxon>
        <taxon>Boletales</taxon>
        <taxon>Coniophorineae</taxon>
        <taxon>Coniophoraceae</taxon>
        <taxon>Coniophora</taxon>
    </lineage>
</organism>
<keyword evidence="1" id="KW-0472">Membrane</keyword>
<protein>
    <recommendedName>
        <fullName evidence="4">Fungal pheromone STE3G-protein-coupled receptor</fullName>
    </recommendedName>
</protein>
<dbReference type="AlphaFoldDB" id="A0A5M3MQJ5"/>
<dbReference type="EMBL" id="JH711578">
    <property type="protein sequence ID" value="EIW81459.1"/>
    <property type="molecule type" value="Genomic_DNA"/>
</dbReference>
<feature type="non-terminal residue" evidence="2">
    <location>
        <position position="1"/>
    </location>
</feature>
<accession>A0A5M3MQJ5</accession>
<feature type="transmembrane region" description="Helical" evidence="1">
    <location>
        <begin position="195"/>
        <end position="214"/>
    </location>
</feature>
<evidence type="ECO:0000313" key="3">
    <source>
        <dbReference type="Proteomes" id="UP000053558"/>
    </source>
</evidence>
<feature type="transmembrane region" description="Helical" evidence="1">
    <location>
        <begin position="7"/>
        <end position="28"/>
    </location>
</feature>
<feature type="transmembrane region" description="Helical" evidence="1">
    <location>
        <begin position="48"/>
        <end position="65"/>
    </location>
</feature>
<keyword evidence="1" id="KW-0812">Transmembrane</keyword>
<dbReference type="OrthoDB" id="2796825at2759"/>
<feature type="transmembrane region" description="Helical" evidence="1">
    <location>
        <begin position="122"/>
        <end position="144"/>
    </location>
</feature>
<dbReference type="KEGG" id="cput:CONPUDRAFT_43134"/>
<name>A0A5M3MQJ5_CONPW</name>
<sequence>FYIIYGGVLLLMMTIYIVVNQYFGQLLWIVYRDVPGGPPTWFSDNINSWLYVLGSAVAAVANAMGDGLMLHRCYIIWDTDIRSTIVPFMIYVCTITSSAVTVVYSALPNGNIWKGVAVDLDILWVASTASFNLVVTGMICYRIVTFSRMHKHTMSHEALKTYTGVVSIIVEATIPFTVLGVAYLVVQVYNSGSEAALADVWCCFCALSPQLIILRIAMGLAWSKNTVDE</sequence>